<evidence type="ECO:0000259" key="2">
    <source>
        <dbReference type="Pfam" id="PF13439"/>
    </source>
</evidence>
<dbReference type="Pfam" id="PF13439">
    <property type="entry name" value="Glyco_transf_4"/>
    <property type="match status" value="1"/>
</dbReference>
<dbReference type="CDD" id="cd03808">
    <property type="entry name" value="GT4_CapM-like"/>
    <property type="match status" value="1"/>
</dbReference>
<name>A0A480A8E8_9CYAN</name>
<dbReference type="SUPFAM" id="SSF53756">
    <property type="entry name" value="UDP-Glycosyltransferase/glycogen phosphorylase"/>
    <property type="match status" value="1"/>
</dbReference>
<evidence type="ECO:0000313" key="4">
    <source>
        <dbReference type="Proteomes" id="UP000299367"/>
    </source>
</evidence>
<evidence type="ECO:0000259" key="1">
    <source>
        <dbReference type="Pfam" id="PF00534"/>
    </source>
</evidence>
<dbReference type="Pfam" id="PF00534">
    <property type="entry name" value="Glycos_transf_1"/>
    <property type="match status" value="1"/>
</dbReference>
<protein>
    <submittedName>
        <fullName evidence="3">Glycosyl transferase, group 1, putative</fullName>
    </submittedName>
</protein>
<dbReference type="InterPro" id="IPR028098">
    <property type="entry name" value="Glyco_trans_4-like_N"/>
</dbReference>
<dbReference type="AlphaFoldDB" id="A0A480A8E8"/>
<sequence length="381" mass="43007">MNKILIVTTIPSTINAFLLPFVEHFRAHGWKVDAMARGISANAQCLAAFDQVWDIEWSRNPLNPLNLIAAPQIIQKIVEKEKYDIVHVHTPVAAFVTRYALKKLKKRLNTKVIYTAHGFHFYQGGKALKNAFFLALEKLAGYWTDYLVVINREDQAAAQKYKLVSSERLNYMPGIGVNLQYYKADSISLEDIEKLRQELGLTANTKLLLSVAEFIPRKRLSDILKAYSNLNRPETCLVFAGDGILMEEMQQLAMKLNIQNQVRFLGIRRDIPILMRTAAATILVSEQEGLPRCVMEAMSLETPVIGTNIRGTRDLLENGCGLLVEVGDIAGITKAMTWILDHPEKAIIISKKGREIIANYDINQIINMHTTLYTQVQTPNL</sequence>
<reference evidence="4" key="1">
    <citation type="submission" date="2019-02" db="EMBL/GenBank/DDBJ databases">
        <title>Draft genome sequence of Dolichospermum planctonicum NIES-80.</title>
        <authorList>
            <person name="Yamaguchi H."/>
            <person name="Suzuki S."/>
            <person name="Kawachi M."/>
        </authorList>
    </citation>
    <scope>NUCLEOTIDE SEQUENCE [LARGE SCALE GENOMIC DNA]</scope>
    <source>
        <strain evidence="4">NIES-80</strain>
    </source>
</reference>
<dbReference type="EMBL" id="BJCF01000007">
    <property type="protein sequence ID" value="GCL41350.1"/>
    <property type="molecule type" value="Genomic_DNA"/>
</dbReference>
<dbReference type="Proteomes" id="UP000299367">
    <property type="component" value="Unassembled WGS sequence"/>
</dbReference>
<dbReference type="PANTHER" id="PTHR12526:SF630">
    <property type="entry name" value="GLYCOSYLTRANSFERASE"/>
    <property type="match status" value="1"/>
</dbReference>
<gene>
    <name evidence="3" type="ORF">NIES80_10450</name>
</gene>
<feature type="domain" description="Glycosyltransferase subfamily 4-like N-terminal" evidence="2">
    <location>
        <begin position="21"/>
        <end position="169"/>
    </location>
</feature>
<dbReference type="PANTHER" id="PTHR12526">
    <property type="entry name" value="GLYCOSYLTRANSFERASE"/>
    <property type="match status" value="1"/>
</dbReference>
<organism evidence="3 4">
    <name type="scientific">Dolichospermum planctonicum</name>
    <dbReference type="NCBI Taxonomy" id="136072"/>
    <lineage>
        <taxon>Bacteria</taxon>
        <taxon>Bacillati</taxon>
        <taxon>Cyanobacteriota</taxon>
        <taxon>Cyanophyceae</taxon>
        <taxon>Nostocales</taxon>
        <taxon>Aphanizomenonaceae</taxon>
        <taxon>Dolichospermum</taxon>
    </lineage>
</organism>
<keyword evidence="3" id="KW-0808">Transferase</keyword>
<feature type="domain" description="Glycosyl transferase family 1" evidence="1">
    <location>
        <begin position="191"/>
        <end position="355"/>
    </location>
</feature>
<dbReference type="RefSeq" id="WP_137907084.1">
    <property type="nucleotide sequence ID" value="NZ_BJCF01000007.1"/>
</dbReference>
<dbReference type="OrthoDB" id="516698at2"/>
<dbReference type="GO" id="GO:0016757">
    <property type="term" value="F:glycosyltransferase activity"/>
    <property type="evidence" value="ECO:0007669"/>
    <property type="project" value="InterPro"/>
</dbReference>
<evidence type="ECO:0000313" key="3">
    <source>
        <dbReference type="EMBL" id="GCL41350.1"/>
    </source>
</evidence>
<comment type="caution">
    <text evidence="3">The sequence shown here is derived from an EMBL/GenBank/DDBJ whole genome shotgun (WGS) entry which is preliminary data.</text>
</comment>
<dbReference type="InterPro" id="IPR001296">
    <property type="entry name" value="Glyco_trans_1"/>
</dbReference>
<dbReference type="Gene3D" id="3.40.50.2000">
    <property type="entry name" value="Glycogen Phosphorylase B"/>
    <property type="match status" value="2"/>
</dbReference>
<proteinExistence type="predicted"/>
<accession>A0A480A8E8</accession>